<dbReference type="RefSeq" id="WP_190259081.1">
    <property type="nucleotide sequence ID" value="NZ_QFGA01000003.1"/>
</dbReference>
<keyword evidence="2" id="KW-1185">Reference proteome</keyword>
<dbReference type="EMBL" id="QFGA01000003">
    <property type="protein sequence ID" value="TEB04752.1"/>
    <property type="molecule type" value="Genomic_DNA"/>
</dbReference>
<reference evidence="1 2" key="1">
    <citation type="journal article" date="2018" name="Environ. Microbiol.">
        <title>Novel energy conservation strategies and behaviour of Pelotomaculum schinkii driving syntrophic propionate catabolism.</title>
        <authorList>
            <person name="Hidalgo-Ahumada C.A.P."/>
            <person name="Nobu M.K."/>
            <person name="Narihiro T."/>
            <person name="Tamaki H."/>
            <person name="Liu W.T."/>
            <person name="Kamagata Y."/>
            <person name="Stams A.J.M."/>
            <person name="Imachi H."/>
            <person name="Sousa D.Z."/>
        </authorList>
    </citation>
    <scope>NUCLEOTIDE SEQUENCE [LARGE SCALE GENOMIC DNA]</scope>
    <source>
        <strain evidence="1 2">HH</strain>
    </source>
</reference>
<evidence type="ECO:0000313" key="2">
    <source>
        <dbReference type="Proteomes" id="UP000298324"/>
    </source>
</evidence>
<name>A0A4Y7R7M3_9FIRM</name>
<proteinExistence type="predicted"/>
<organism evidence="1 2">
    <name type="scientific">Pelotomaculum schinkii</name>
    <dbReference type="NCBI Taxonomy" id="78350"/>
    <lineage>
        <taxon>Bacteria</taxon>
        <taxon>Bacillati</taxon>
        <taxon>Bacillota</taxon>
        <taxon>Clostridia</taxon>
        <taxon>Eubacteriales</taxon>
        <taxon>Desulfotomaculaceae</taxon>
        <taxon>Pelotomaculum</taxon>
    </lineage>
</organism>
<gene>
    <name evidence="1" type="ORF">Psch_03514</name>
</gene>
<protein>
    <submittedName>
        <fullName evidence="1">Uncharacterized protein</fullName>
    </submittedName>
</protein>
<accession>A0A4Y7R7M3</accession>
<comment type="caution">
    <text evidence="1">The sequence shown here is derived from an EMBL/GenBank/DDBJ whole genome shotgun (WGS) entry which is preliminary data.</text>
</comment>
<evidence type="ECO:0000313" key="1">
    <source>
        <dbReference type="EMBL" id="TEB04752.1"/>
    </source>
</evidence>
<dbReference type="Proteomes" id="UP000298324">
    <property type="component" value="Unassembled WGS sequence"/>
</dbReference>
<dbReference type="AlphaFoldDB" id="A0A4Y7R7M3"/>
<sequence>MRIIVDQTRAAPGLVTSSRAMAMLRFVESCGGAPEEALGLVFRKSRLLLSKLRGAGVIYRVTAEGKVLWLPAGVPPPGDRNDFERRFAVGWLAARLFESGGCYEEDTAVFPNGAVFRVAVAPPAPADTCLVVFLAGATRLVQGSVWVLLNEIQRKSLKECLKS</sequence>